<dbReference type="InParanoid" id="L5L1U6"/>
<dbReference type="AlphaFoldDB" id="L5L1U6"/>
<reference evidence="3" key="1">
    <citation type="journal article" date="2013" name="Science">
        <title>Comparative analysis of bat genomes provides insight into the evolution of flight and immunity.</title>
        <authorList>
            <person name="Zhang G."/>
            <person name="Cowled C."/>
            <person name="Shi Z."/>
            <person name="Huang Z."/>
            <person name="Bishop-Lilly K.A."/>
            <person name="Fang X."/>
            <person name="Wynne J.W."/>
            <person name="Xiong Z."/>
            <person name="Baker M.L."/>
            <person name="Zhao W."/>
            <person name="Tachedjian M."/>
            <person name="Zhu Y."/>
            <person name="Zhou P."/>
            <person name="Jiang X."/>
            <person name="Ng J."/>
            <person name="Yang L."/>
            <person name="Wu L."/>
            <person name="Xiao J."/>
            <person name="Feng Y."/>
            <person name="Chen Y."/>
            <person name="Sun X."/>
            <person name="Zhang Y."/>
            <person name="Marsh G.A."/>
            <person name="Crameri G."/>
            <person name="Broder C.C."/>
            <person name="Frey K.G."/>
            <person name="Wang L.F."/>
            <person name="Wang J."/>
        </authorList>
    </citation>
    <scope>NUCLEOTIDE SEQUENCE [LARGE SCALE GENOMIC DNA]</scope>
</reference>
<keyword evidence="3" id="KW-1185">Reference proteome</keyword>
<protein>
    <submittedName>
        <fullName evidence="2">Uncharacterized protein</fullName>
    </submittedName>
</protein>
<dbReference type="EMBL" id="KB030406">
    <property type="protein sequence ID" value="ELK17246.1"/>
    <property type="molecule type" value="Genomic_DNA"/>
</dbReference>
<feature type="region of interest" description="Disordered" evidence="1">
    <location>
        <begin position="145"/>
        <end position="169"/>
    </location>
</feature>
<proteinExistence type="predicted"/>
<accession>L5L1U6</accession>
<evidence type="ECO:0000256" key="1">
    <source>
        <dbReference type="SAM" id="MobiDB-lite"/>
    </source>
</evidence>
<dbReference type="Proteomes" id="UP000010552">
    <property type="component" value="Unassembled WGS sequence"/>
</dbReference>
<evidence type="ECO:0000313" key="2">
    <source>
        <dbReference type="EMBL" id="ELK17246.1"/>
    </source>
</evidence>
<sequence length="169" mass="18793">MKESQAEAEKGKRKKTQRLVDSTIDSVRVLLLCGPHPYRVLMEAVGSVGSHQSRSFASHLQVQGLGSQNPAVPTFVLEKDHPRNGGCLNLVSPNLVTMEDRDLKKQRRLVQPERGRQGNLQEPWTQLWMKDIQVNLKGKAGKVKGLEGPNEASSFCETVKRQAGHGFSR</sequence>
<organism evidence="2 3">
    <name type="scientific">Pteropus alecto</name>
    <name type="common">Black flying fox</name>
    <dbReference type="NCBI Taxonomy" id="9402"/>
    <lineage>
        <taxon>Eukaryota</taxon>
        <taxon>Metazoa</taxon>
        <taxon>Chordata</taxon>
        <taxon>Craniata</taxon>
        <taxon>Vertebrata</taxon>
        <taxon>Euteleostomi</taxon>
        <taxon>Mammalia</taxon>
        <taxon>Eutheria</taxon>
        <taxon>Laurasiatheria</taxon>
        <taxon>Chiroptera</taxon>
        <taxon>Yinpterochiroptera</taxon>
        <taxon>Pteropodoidea</taxon>
        <taxon>Pteropodidae</taxon>
        <taxon>Pteropodinae</taxon>
        <taxon>Pteropus</taxon>
    </lineage>
</organism>
<evidence type="ECO:0000313" key="3">
    <source>
        <dbReference type="Proteomes" id="UP000010552"/>
    </source>
</evidence>
<gene>
    <name evidence="2" type="ORF">PAL_GLEAN10018726</name>
</gene>
<name>L5L1U6_PTEAL</name>